<sequence>MNATKIEKYEKRWSLFRSVATVLATFGALLLLIYGGLKAYSDLEYQVYVIKSQEIRNEATINEIKMQIIGNMDGLEKQVAVLHIEVIKIQSQLIQVEKLLKNDK</sequence>
<dbReference type="AlphaFoldDB" id="A0A6M3KNF9"/>
<keyword evidence="1" id="KW-0812">Transmembrane</keyword>
<keyword evidence="1" id="KW-1133">Transmembrane helix</keyword>
<accession>A0A6M3KNF9</accession>
<name>A0A6M3KNF9_9ZZZZ</name>
<organism evidence="2">
    <name type="scientific">viral metagenome</name>
    <dbReference type="NCBI Taxonomy" id="1070528"/>
    <lineage>
        <taxon>unclassified sequences</taxon>
        <taxon>metagenomes</taxon>
        <taxon>organismal metagenomes</taxon>
    </lineage>
</organism>
<evidence type="ECO:0000313" key="2">
    <source>
        <dbReference type="EMBL" id="QJA83589.1"/>
    </source>
</evidence>
<gene>
    <name evidence="2" type="ORF">MM415A00274_0046</name>
    <name evidence="3" type="ORF">MM415B05169_0007</name>
</gene>
<proteinExistence type="predicted"/>
<keyword evidence="1" id="KW-0472">Membrane</keyword>
<dbReference type="EMBL" id="MT142513">
    <property type="protein sequence ID" value="QJA83589.1"/>
    <property type="molecule type" value="Genomic_DNA"/>
</dbReference>
<reference evidence="2" key="1">
    <citation type="submission" date="2020-03" db="EMBL/GenBank/DDBJ databases">
        <title>The deep terrestrial virosphere.</title>
        <authorList>
            <person name="Holmfeldt K."/>
            <person name="Nilsson E."/>
            <person name="Simone D."/>
            <person name="Lopez-Fernandez M."/>
            <person name="Wu X."/>
            <person name="de Brujin I."/>
            <person name="Lundin D."/>
            <person name="Andersson A."/>
            <person name="Bertilsson S."/>
            <person name="Dopson M."/>
        </authorList>
    </citation>
    <scope>NUCLEOTIDE SEQUENCE</scope>
    <source>
        <strain evidence="2">MM415A00274</strain>
        <strain evidence="3">MM415B05169</strain>
    </source>
</reference>
<dbReference type="EMBL" id="MT143345">
    <property type="protein sequence ID" value="QJA95804.1"/>
    <property type="molecule type" value="Genomic_DNA"/>
</dbReference>
<protein>
    <submittedName>
        <fullName evidence="2">Uncharacterized protein</fullName>
    </submittedName>
</protein>
<evidence type="ECO:0000256" key="1">
    <source>
        <dbReference type="SAM" id="Phobius"/>
    </source>
</evidence>
<feature type="transmembrane region" description="Helical" evidence="1">
    <location>
        <begin position="15"/>
        <end position="37"/>
    </location>
</feature>
<evidence type="ECO:0000313" key="3">
    <source>
        <dbReference type="EMBL" id="QJA95804.1"/>
    </source>
</evidence>